<dbReference type="Pfam" id="PF00145">
    <property type="entry name" value="DNA_methylase"/>
    <property type="match status" value="1"/>
</dbReference>
<dbReference type="InterPro" id="IPR001525">
    <property type="entry name" value="C5_MeTfrase"/>
</dbReference>
<dbReference type="GO" id="GO:0005634">
    <property type="term" value="C:nucleus"/>
    <property type="evidence" value="ECO:0007669"/>
    <property type="project" value="TreeGrafter"/>
</dbReference>
<dbReference type="InterPro" id="IPR050750">
    <property type="entry name" value="C5-MTase"/>
</dbReference>
<evidence type="ECO:0000256" key="3">
    <source>
        <dbReference type="ARBA" id="ARBA00022691"/>
    </source>
</evidence>
<dbReference type="GO" id="GO:0008168">
    <property type="term" value="F:methyltransferase activity"/>
    <property type="evidence" value="ECO:0007669"/>
    <property type="project" value="UniProtKB-KW"/>
</dbReference>
<feature type="active site" evidence="4">
    <location>
        <position position="78"/>
    </location>
</feature>
<evidence type="ECO:0000313" key="7">
    <source>
        <dbReference type="Proteomes" id="UP000807716"/>
    </source>
</evidence>
<keyword evidence="7" id="KW-1185">Reference proteome</keyword>
<dbReference type="Gene3D" id="3.40.50.150">
    <property type="entry name" value="Vaccinia Virus protein VP39"/>
    <property type="match status" value="1"/>
</dbReference>
<feature type="compositionally biased region" description="Gly residues" evidence="5">
    <location>
        <begin position="566"/>
        <end position="576"/>
    </location>
</feature>
<feature type="region of interest" description="Disordered" evidence="5">
    <location>
        <begin position="430"/>
        <end position="576"/>
    </location>
</feature>
<dbReference type="OrthoDB" id="414133at2759"/>
<reference evidence="6" key="1">
    <citation type="journal article" date="2020" name="Fungal Divers.">
        <title>Resolving the Mortierellaceae phylogeny through synthesis of multi-gene phylogenetics and phylogenomics.</title>
        <authorList>
            <person name="Vandepol N."/>
            <person name="Liber J."/>
            <person name="Desiro A."/>
            <person name="Na H."/>
            <person name="Kennedy M."/>
            <person name="Barry K."/>
            <person name="Grigoriev I.V."/>
            <person name="Miller A.N."/>
            <person name="O'Donnell K."/>
            <person name="Stajich J.E."/>
            <person name="Bonito G."/>
        </authorList>
    </citation>
    <scope>NUCLEOTIDE SEQUENCE</scope>
    <source>
        <strain evidence="6">BC1065</strain>
    </source>
</reference>
<feature type="compositionally biased region" description="Polar residues" evidence="5">
    <location>
        <begin position="457"/>
        <end position="466"/>
    </location>
</feature>
<dbReference type="PRINTS" id="PR00105">
    <property type="entry name" value="C5METTRFRASE"/>
</dbReference>
<evidence type="ECO:0000256" key="4">
    <source>
        <dbReference type="PROSITE-ProRule" id="PRU01016"/>
    </source>
</evidence>
<dbReference type="EMBL" id="JAAAJB010000031">
    <property type="protein sequence ID" value="KAG0269214.1"/>
    <property type="molecule type" value="Genomic_DNA"/>
</dbReference>
<dbReference type="GO" id="GO:0032259">
    <property type="term" value="P:methylation"/>
    <property type="evidence" value="ECO:0007669"/>
    <property type="project" value="UniProtKB-KW"/>
</dbReference>
<keyword evidence="1 4" id="KW-0489">Methyltransferase</keyword>
<dbReference type="PANTHER" id="PTHR46098">
    <property type="entry name" value="TRNA (CYTOSINE(38)-C(5))-METHYLTRANSFERASE"/>
    <property type="match status" value="1"/>
</dbReference>
<dbReference type="InterPro" id="IPR029063">
    <property type="entry name" value="SAM-dependent_MTases_sf"/>
</dbReference>
<dbReference type="PANTHER" id="PTHR46098:SF1">
    <property type="entry name" value="TRNA (CYTOSINE(38)-C(5))-METHYLTRANSFERASE"/>
    <property type="match status" value="1"/>
</dbReference>
<gene>
    <name evidence="6" type="primary">TRDMT1_1</name>
    <name evidence="6" type="ORF">DFQ27_004454</name>
</gene>
<accession>A0A9P6UCG0</accession>
<dbReference type="SUPFAM" id="SSF53335">
    <property type="entry name" value="S-adenosyl-L-methionine-dependent methyltransferases"/>
    <property type="match status" value="1"/>
</dbReference>
<name>A0A9P6UCG0_9FUNG</name>
<dbReference type="AlphaFoldDB" id="A0A9P6UCG0"/>
<evidence type="ECO:0000313" key="6">
    <source>
        <dbReference type="EMBL" id="KAG0269214.1"/>
    </source>
</evidence>
<keyword evidence="3 4" id="KW-0949">S-adenosyl-L-methionine</keyword>
<protein>
    <submittedName>
        <fullName evidence="6">tRNA (Cytosine-5-)-methyltransferase</fullName>
    </submittedName>
</protein>
<evidence type="ECO:0000256" key="2">
    <source>
        <dbReference type="ARBA" id="ARBA00022679"/>
    </source>
</evidence>
<feature type="compositionally biased region" description="Basic and acidic residues" evidence="5">
    <location>
        <begin position="467"/>
        <end position="479"/>
    </location>
</feature>
<feature type="compositionally biased region" description="Low complexity" evidence="5">
    <location>
        <begin position="355"/>
        <end position="365"/>
    </location>
</feature>
<comment type="caution">
    <text evidence="6">The sequence shown here is derived from an EMBL/GenBank/DDBJ whole genome shotgun (WGS) entry which is preliminary data.</text>
</comment>
<feature type="compositionally biased region" description="Acidic residues" evidence="5">
    <location>
        <begin position="539"/>
        <end position="559"/>
    </location>
</feature>
<dbReference type="Gene3D" id="3.90.120.10">
    <property type="entry name" value="DNA Methylase, subunit A, domain 2"/>
    <property type="match status" value="1"/>
</dbReference>
<organism evidence="6 7">
    <name type="scientific">Actinomortierella ambigua</name>
    <dbReference type="NCBI Taxonomy" id="1343610"/>
    <lineage>
        <taxon>Eukaryota</taxon>
        <taxon>Fungi</taxon>
        <taxon>Fungi incertae sedis</taxon>
        <taxon>Mucoromycota</taxon>
        <taxon>Mortierellomycotina</taxon>
        <taxon>Mortierellomycetes</taxon>
        <taxon>Mortierellales</taxon>
        <taxon>Mortierellaceae</taxon>
        <taxon>Actinomortierella</taxon>
    </lineage>
</organism>
<dbReference type="Proteomes" id="UP000807716">
    <property type="component" value="Unassembled WGS sequence"/>
</dbReference>
<feature type="compositionally biased region" description="Polar residues" evidence="5">
    <location>
        <begin position="434"/>
        <end position="443"/>
    </location>
</feature>
<evidence type="ECO:0000256" key="5">
    <source>
        <dbReference type="SAM" id="MobiDB-lite"/>
    </source>
</evidence>
<dbReference type="PROSITE" id="PS51679">
    <property type="entry name" value="SAM_MT_C5"/>
    <property type="match status" value="1"/>
</dbReference>
<keyword evidence="2 4" id="KW-0808">Transferase</keyword>
<sequence>MEPIRALEFFSGIGGLHFGFLASGAVGEVLASFDMNEQANASYEKSFNKKPVSRGIDKLTLKDLEKYKANCWLMSPPCQPYTRGGKLLDDKDNRAKPLLHMLDLLEKIEVDQLPTFIFLENVKNFEVSRSRDRMVRLLHKRGYVFRECLVAPYNFGVPNDRLRYFLMARLRSSFKGQQQATTATTSDPASSLLPFDPERELIYTTWPFPAFVEDPCLVIEPFHWEIPQIQAFLDADPEAGKPYLLPRKLILDRPNFRFDILRPSSTRSSCFTKAYGSHHVKSGGGLLQTVDQGEGEEGYDFADSEAIANLGLRFFSPSEVARLHAFPLKEEGSREKEEEEEEAKDAEDSHRKQQRQQQQEQQQQQPFTVQGTRTSLRRFTLGVTQNGKHTLEFPAAMTAIQRFRLLGNSLNVWVVAELLRGILFAEHGDDDDQQQALPPTEQRSCAKAEPLPETDPVLNSISNNNNSEDRHTDDMRDESPMFYSREAPEDEAAEEEVKGDAAPLGGERTPICFSPWASDLIRKTSSPAFDTAAFRRSIEDEDEDDEDDDDDDADEEWGEDRENGDGIKGGGSGGGP</sequence>
<comment type="similarity">
    <text evidence="4">Belongs to the class I-like SAM-binding methyltransferase superfamily. C5-methyltransferase family.</text>
</comment>
<feature type="region of interest" description="Disordered" evidence="5">
    <location>
        <begin position="326"/>
        <end position="372"/>
    </location>
</feature>
<feature type="compositionally biased region" description="Basic and acidic residues" evidence="5">
    <location>
        <begin position="327"/>
        <end position="336"/>
    </location>
</feature>
<evidence type="ECO:0000256" key="1">
    <source>
        <dbReference type="ARBA" id="ARBA00022603"/>
    </source>
</evidence>
<proteinExistence type="inferred from homology"/>